<protein>
    <submittedName>
        <fullName evidence="1">Uncharacterized protein</fullName>
    </submittedName>
</protein>
<keyword evidence="2" id="KW-1185">Reference proteome</keyword>
<accession>A0AAD5M4Z1</accession>
<organism evidence="1 2">
    <name type="scientific">Parelaphostrongylus tenuis</name>
    <name type="common">Meningeal worm</name>
    <dbReference type="NCBI Taxonomy" id="148309"/>
    <lineage>
        <taxon>Eukaryota</taxon>
        <taxon>Metazoa</taxon>
        <taxon>Ecdysozoa</taxon>
        <taxon>Nematoda</taxon>
        <taxon>Chromadorea</taxon>
        <taxon>Rhabditida</taxon>
        <taxon>Rhabditina</taxon>
        <taxon>Rhabditomorpha</taxon>
        <taxon>Strongyloidea</taxon>
        <taxon>Metastrongylidae</taxon>
        <taxon>Parelaphostrongylus</taxon>
    </lineage>
</organism>
<gene>
    <name evidence="1" type="ORF">KIN20_005728</name>
</gene>
<comment type="caution">
    <text evidence="1">The sequence shown here is derived from an EMBL/GenBank/DDBJ whole genome shotgun (WGS) entry which is preliminary data.</text>
</comment>
<dbReference type="Proteomes" id="UP001196413">
    <property type="component" value="Unassembled WGS sequence"/>
</dbReference>
<name>A0AAD5M4Z1_PARTN</name>
<evidence type="ECO:0000313" key="2">
    <source>
        <dbReference type="Proteomes" id="UP001196413"/>
    </source>
</evidence>
<dbReference type="EMBL" id="JAHQIW010000788">
    <property type="protein sequence ID" value="KAJ1350028.1"/>
    <property type="molecule type" value="Genomic_DNA"/>
</dbReference>
<sequence length="55" mass="6351">MAAGASFVPRPVTRRELRIQLIKFSNEQIRLAGVAYLRWDFTKTTNGNQFRLAIK</sequence>
<evidence type="ECO:0000313" key="1">
    <source>
        <dbReference type="EMBL" id="KAJ1350028.1"/>
    </source>
</evidence>
<reference evidence="1" key="1">
    <citation type="submission" date="2021-06" db="EMBL/GenBank/DDBJ databases">
        <title>Parelaphostrongylus tenuis whole genome reference sequence.</title>
        <authorList>
            <person name="Garwood T.J."/>
            <person name="Larsen P.A."/>
            <person name="Fountain-Jones N.M."/>
            <person name="Garbe J.R."/>
            <person name="Macchietto M.G."/>
            <person name="Kania S.A."/>
            <person name="Gerhold R.W."/>
            <person name="Richards J.E."/>
            <person name="Wolf T.M."/>
        </authorList>
    </citation>
    <scope>NUCLEOTIDE SEQUENCE</scope>
    <source>
        <strain evidence="1">MNPRO001-30</strain>
        <tissue evidence="1">Meninges</tissue>
    </source>
</reference>
<proteinExistence type="predicted"/>
<dbReference type="AlphaFoldDB" id="A0AAD5M4Z1"/>